<accession>A0AAP0NVM3</accession>
<evidence type="ECO:0000313" key="6">
    <source>
        <dbReference type="EMBL" id="KAK9121507.1"/>
    </source>
</evidence>
<dbReference type="PANTHER" id="PTHR18921">
    <property type="entry name" value="MYOSIN HEAVY CHAIN - RELATED"/>
    <property type="match status" value="1"/>
</dbReference>
<dbReference type="GO" id="GO:0006888">
    <property type="term" value="P:endoplasmic reticulum to Golgi vesicle-mediated transport"/>
    <property type="evidence" value="ECO:0007669"/>
    <property type="project" value="TreeGrafter"/>
</dbReference>
<evidence type="ECO:0000256" key="5">
    <source>
        <dbReference type="SAM" id="MobiDB-lite"/>
    </source>
</evidence>
<evidence type="ECO:0000256" key="4">
    <source>
        <dbReference type="SAM" id="Coils"/>
    </source>
</evidence>
<protein>
    <recommendedName>
        <fullName evidence="8">GRIP domain-containing protein</fullName>
    </recommendedName>
</protein>
<dbReference type="GO" id="GO:0031267">
    <property type="term" value="F:small GTPase binding"/>
    <property type="evidence" value="ECO:0007669"/>
    <property type="project" value="TreeGrafter"/>
</dbReference>
<proteinExistence type="predicted"/>
<dbReference type="EMBL" id="JBBNAF010000008">
    <property type="protein sequence ID" value="KAK9121507.1"/>
    <property type="molecule type" value="Genomic_DNA"/>
</dbReference>
<evidence type="ECO:0000256" key="3">
    <source>
        <dbReference type="ARBA" id="ARBA00023054"/>
    </source>
</evidence>
<dbReference type="GO" id="GO:0007030">
    <property type="term" value="P:Golgi organization"/>
    <property type="evidence" value="ECO:0007669"/>
    <property type="project" value="TreeGrafter"/>
</dbReference>
<dbReference type="Proteomes" id="UP001420932">
    <property type="component" value="Unassembled WGS sequence"/>
</dbReference>
<dbReference type="Gene3D" id="6.10.140.910">
    <property type="match status" value="1"/>
</dbReference>
<feature type="coiled-coil region" evidence="4">
    <location>
        <begin position="1"/>
        <end position="62"/>
    </location>
</feature>
<comment type="caution">
    <text evidence="6">The sequence shown here is derived from an EMBL/GenBank/DDBJ whole genome shotgun (WGS) entry which is preliminary data.</text>
</comment>
<feature type="region of interest" description="Disordered" evidence="5">
    <location>
        <begin position="485"/>
        <end position="506"/>
    </location>
</feature>
<keyword evidence="7" id="KW-1185">Reference proteome</keyword>
<keyword evidence="2" id="KW-0333">Golgi apparatus</keyword>
<name>A0AAP0NVM3_9MAGN</name>
<feature type="coiled-coil region" evidence="4">
    <location>
        <begin position="151"/>
        <end position="311"/>
    </location>
</feature>
<dbReference type="AlphaFoldDB" id="A0AAP0NVM3"/>
<feature type="compositionally biased region" description="Polar residues" evidence="5">
    <location>
        <begin position="497"/>
        <end position="506"/>
    </location>
</feature>
<dbReference type="GO" id="GO:0005794">
    <property type="term" value="C:Golgi apparatus"/>
    <property type="evidence" value="ECO:0007669"/>
    <property type="project" value="UniProtKB-SubCell"/>
</dbReference>
<keyword evidence="3 4" id="KW-0175">Coiled coil</keyword>
<reference evidence="6 7" key="1">
    <citation type="submission" date="2024-01" db="EMBL/GenBank/DDBJ databases">
        <title>Genome assemblies of Stephania.</title>
        <authorList>
            <person name="Yang L."/>
        </authorList>
    </citation>
    <scope>NUCLEOTIDE SEQUENCE [LARGE SCALE GENOMIC DNA]</scope>
    <source>
        <strain evidence="6">YNDBR</strain>
        <tissue evidence="6">Leaf</tissue>
    </source>
</reference>
<sequence length="506" mass="56918">MQKLKDELNEKILEIKRLQSELTRRDTEEGADAPVESLKLAIATLEKENARLKAERSETVTSLNKNIRNTTDIGDSDNSTKHSANFNEVHSSKSFQKEGAMSTLIKKLEQDLKVVLRERDKEVQELTRLKQHLLDKEHEESDKMDEDSKLIEELRENCEYQRSQILHLEKALNQAIAGQEEVKKINSDDVQKSIKKINNLEKKLANSMSAIDAKNMELLNLQTALGQYYAETEAKGRSERDLAHAREECTRLSERLKDANGMVEMLKEEREGLLVKFSQAEQMVSEGKRTVLKLEADNSRLRQALEQSISRLNRMSTDSDYFVDRRIVIKLLVTYFQRGHSKEVLDLMVRMLGFSEEDKQRIGVAQQGVGKGVVRGVLGLPGRFVGGILGGSSEASSHLHSENHSFADLWVDFLLKETEERGKSESAGAHMKLEGDQHLQSPSTASAAASVSNSRKANMPSLFSVASSNIQTNLVQPEHLDREFSTIPLTPSVAPLSETTARTSRH</sequence>
<evidence type="ECO:0000256" key="2">
    <source>
        <dbReference type="ARBA" id="ARBA00023034"/>
    </source>
</evidence>
<evidence type="ECO:0000313" key="7">
    <source>
        <dbReference type="Proteomes" id="UP001420932"/>
    </source>
</evidence>
<organism evidence="6 7">
    <name type="scientific">Stephania yunnanensis</name>
    <dbReference type="NCBI Taxonomy" id="152371"/>
    <lineage>
        <taxon>Eukaryota</taxon>
        <taxon>Viridiplantae</taxon>
        <taxon>Streptophyta</taxon>
        <taxon>Embryophyta</taxon>
        <taxon>Tracheophyta</taxon>
        <taxon>Spermatophyta</taxon>
        <taxon>Magnoliopsida</taxon>
        <taxon>Ranunculales</taxon>
        <taxon>Menispermaceae</taxon>
        <taxon>Menispermoideae</taxon>
        <taxon>Cissampelideae</taxon>
        <taxon>Stephania</taxon>
    </lineage>
</organism>
<evidence type="ECO:0008006" key="8">
    <source>
        <dbReference type="Google" id="ProtNLM"/>
    </source>
</evidence>
<dbReference type="PANTHER" id="PTHR18921:SF2">
    <property type="entry name" value="THYROID RECEPTOR-INTERACTING PROTEIN 11"/>
    <property type="match status" value="1"/>
</dbReference>
<gene>
    <name evidence="6" type="ORF">Syun_019124</name>
</gene>
<evidence type="ECO:0000256" key="1">
    <source>
        <dbReference type="ARBA" id="ARBA00004555"/>
    </source>
</evidence>
<comment type="subcellular location">
    <subcellularLocation>
        <location evidence="1">Golgi apparatus</location>
    </subcellularLocation>
</comment>